<feature type="domain" description="Na+/H+ antiporter MnhB subunit-related protein" evidence="8">
    <location>
        <begin position="8"/>
        <end position="130"/>
    </location>
</feature>
<keyword evidence="4 7" id="KW-0812">Transmembrane</keyword>
<keyword evidence="10" id="KW-1185">Reference proteome</keyword>
<evidence type="ECO:0000256" key="3">
    <source>
        <dbReference type="ARBA" id="ARBA00022475"/>
    </source>
</evidence>
<gene>
    <name evidence="9" type="ORF">SAMN05920897_109127</name>
</gene>
<protein>
    <submittedName>
        <fullName evidence="9">Multicomponent Na+:H+ antiporter subunit B</fullName>
    </submittedName>
</protein>
<feature type="transmembrane region" description="Helical" evidence="7">
    <location>
        <begin position="74"/>
        <end position="97"/>
    </location>
</feature>
<evidence type="ECO:0000313" key="9">
    <source>
        <dbReference type="EMBL" id="SIQ48741.1"/>
    </source>
</evidence>
<dbReference type="STRING" id="159291.SAMN05920897_109127"/>
<organism evidence="9 10">
    <name type="scientific">Alkalispirochaeta americana</name>
    <dbReference type="NCBI Taxonomy" id="159291"/>
    <lineage>
        <taxon>Bacteria</taxon>
        <taxon>Pseudomonadati</taxon>
        <taxon>Spirochaetota</taxon>
        <taxon>Spirochaetia</taxon>
        <taxon>Spirochaetales</taxon>
        <taxon>Spirochaetaceae</taxon>
        <taxon>Alkalispirochaeta</taxon>
    </lineage>
</organism>
<dbReference type="EMBL" id="FTMS01000009">
    <property type="protein sequence ID" value="SIQ48741.1"/>
    <property type="molecule type" value="Genomic_DNA"/>
</dbReference>
<evidence type="ECO:0000256" key="2">
    <source>
        <dbReference type="ARBA" id="ARBA00009425"/>
    </source>
</evidence>
<sequence length="144" mass="15852">MNRRTELLDVISRKLAPFVMVFGLYLIAYAHRSPGGGFQGGVVIASAVILLALGRDIYDVERLFPLRALHFVEVFAFFLVLLVALGGVFFWGGLFSYPPAAGSDRFWLPPRLVLSTLNALIGVKVGSGVTLLALTLFEDDRRRP</sequence>
<keyword evidence="3" id="KW-1003">Cell membrane</keyword>
<evidence type="ECO:0000256" key="6">
    <source>
        <dbReference type="ARBA" id="ARBA00023136"/>
    </source>
</evidence>
<accession>A0A1N6T5V7</accession>
<feature type="transmembrane region" description="Helical" evidence="7">
    <location>
        <begin position="36"/>
        <end position="53"/>
    </location>
</feature>
<evidence type="ECO:0000313" key="10">
    <source>
        <dbReference type="Proteomes" id="UP000186400"/>
    </source>
</evidence>
<evidence type="ECO:0000256" key="7">
    <source>
        <dbReference type="SAM" id="Phobius"/>
    </source>
</evidence>
<evidence type="ECO:0000256" key="4">
    <source>
        <dbReference type="ARBA" id="ARBA00022692"/>
    </source>
</evidence>
<dbReference type="InterPro" id="IPR050622">
    <property type="entry name" value="CPA3_antiporter_subunitB"/>
</dbReference>
<keyword evidence="6 7" id="KW-0472">Membrane</keyword>
<dbReference type="OrthoDB" id="9798859at2"/>
<evidence type="ECO:0000259" key="8">
    <source>
        <dbReference type="Pfam" id="PF04039"/>
    </source>
</evidence>
<dbReference type="RefSeq" id="WP_076488831.1">
    <property type="nucleotide sequence ID" value="NZ_FTMS01000009.1"/>
</dbReference>
<evidence type="ECO:0000256" key="1">
    <source>
        <dbReference type="ARBA" id="ARBA00004651"/>
    </source>
</evidence>
<dbReference type="AlphaFoldDB" id="A0A1N6T5V7"/>
<comment type="subcellular location">
    <subcellularLocation>
        <location evidence="1">Cell membrane</location>
        <topology evidence="1">Multi-pass membrane protein</topology>
    </subcellularLocation>
</comment>
<dbReference type="PANTHER" id="PTHR33932:SF4">
    <property type="entry name" value="NA(+)_H(+) ANTIPORTER SUBUNIT B"/>
    <property type="match status" value="1"/>
</dbReference>
<keyword evidence="5 7" id="KW-1133">Transmembrane helix</keyword>
<dbReference type="GO" id="GO:0005886">
    <property type="term" value="C:plasma membrane"/>
    <property type="evidence" value="ECO:0007669"/>
    <property type="project" value="UniProtKB-SubCell"/>
</dbReference>
<reference evidence="9 10" key="1">
    <citation type="submission" date="2017-01" db="EMBL/GenBank/DDBJ databases">
        <authorList>
            <person name="Mah S.A."/>
            <person name="Swanson W.J."/>
            <person name="Moy G.W."/>
            <person name="Vacquier V.D."/>
        </authorList>
    </citation>
    <scope>NUCLEOTIDE SEQUENCE [LARGE SCALE GENOMIC DNA]</scope>
    <source>
        <strain evidence="9 10">ASpG1</strain>
    </source>
</reference>
<dbReference type="Proteomes" id="UP000186400">
    <property type="component" value="Unassembled WGS sequence"/>
</dbReference>
<name>A0A1N6T5V7_9SPIO</name>
<proteinExistence type="inferred from homology"/>
<evidence type="ECO:0000256" key="5">
    <source>
        <dbReference type="ARBA" id="ARBA00022989"/>
    </source>
</evidence>
<comment type="similarity">
    <text evidence="2">Belongs to the CPA3 antiporters (TC 2.A.63) subunit B family.</text>
</comment>
<feature type="transmembrane region" description="Helical" evidence="7">
    <location>
        <begin position="117"/>
        <end position="137"/>
    </location>
</feature>
<dbReference type="InterPro" id="IPR007182">
    <property type="entry name" value="MnhB"/>
</dbReference>
<feature type="transmembrane region" description="Helical" evidence="7">
    <location>
        <begin position="12"/>
        <end position="30"/>
    </location>
</feature>
<dbReference type="Pfam" id="PF04039">
    <property type="entry name" value="MnhB"/>
    <property type="match status" value="1"/>
</dbReference>
<dbReference type="PANTHER" id="PTHR33932">
    <property type="entry name" value="NA(+)/H(+) ANTIPORTER SUBUNIT B"/>
    <property type="match status" value="1"/>
</dbReference>